<organism evidence="2 3">
    <name type="scientific">Candidatus Ordinivivax streblomastigis</name>
    <dbReference type="NCBI Taxonomy" id="2540710"/>
    <lineage>
        <taxon>Bacteria</taxon>
        <taxon>Pseudomonadati</taxon>
        <taxon>Bacteroidota</taxon>
        <taxon>Bacteroidia</taxon>
        <taxon>Bacteroidales</taxon>
        <taxon>Candidatus Ordinivivax</taxon>
    </lineage>
</organism>
<dbReference type="GO" id="GO:0003677">
    <property type="term" value="F:DNA binding"/>
    <property type="evidence" value="ECO:0007669"/>
    <property type="project" value="InterPro"/>
</dbReference>
<evidence type="ECO:0000313" key="2">
    <source>
        <dbReference type="EMBL" id="KAA6303140.1"/>
    </source>
</evidence>
<comment type="caution">
    <text evidence="2">The sequence shown here is derived from an EMBL/GenBank/DDBJ whole genome shotgun (WGS) entry which is preliminary data.</text>
</comment>
<accession>A0A5M8P4I2</accession>
<evidence type="ECO:0000313" key="3">
    <source>
        <dbReference type="Proteomes" id="UP000324575"/>
    </source>
</evidence>
<feature type="domain" description="Bro-N" evidence="1">
    <location>
        <begin position="2"/>
        <end position="114"/>
    </location>
</feature>
<proteinExistence type="predicted"/>
<dbReference type="InterPro" id="IPR005039">
    <property type="entry name" value="Ant_C"/>
</dbReference>
<dbReference type="PROSITE" id="PS51750">
    <property type="entry name" value="BRO_N"/>
    <property type="match status" value="1"/>
</dbReference>
<dbReference type="Pfam" id="PF02498">
    <property type="entry name" value="Bro-N"/>
    <property type="match status" value="1"/>
</dbReference>
<dbReference type="Proteomes" id="UP000324575">
    <property type="component" value="Unassembled WGS sequence"/>
</dbReference>
<dbReference type="Pfam" id="PF03374">
    <property type="entry name" value="ANT"/>
    <property type="match status" value="1"/>
</dbReference>
<gene>
    <name evidence="2" type="ORF">EZS26_000743</name>
</gene>
<sequence length="273" mass="31475">MEANIQIFNNEQFGEVRVTEIDGKPYFVGSDVAKGLGYTNPQKAIRDHCRGVTKRSGVCQTTNQYGVTTNQTVEMSYITEGDIYRLAARSHLPGAEKFESWIFDEVLVSVANHGAYVTPKTAEEWLQDPDMMIKTLQILKEERAKISELLREKYELAQQNELMKPKEIFFDTVIEPANEYIDIGQAAKILKLPYGRNSLFKILREKGIFFKNRNEPKQEYIERGYFKLFETIIQRENHPALVVMKVLVTQKGLMFLQKILGVKIEEKLLTTIQ</sequence>
<dbReference type="SMART" id="SM01040">
    <property type="entry name" value="Bro-N"/>
    <property type="match status" value="1"/>
</dbReference>
<dbReference type="PANTHER" id="PTHR36180:SF2">
    <property type="entry name" value="BRO FAMILY PROTEIN"/>
    <property type="match status" value="1"/>
</dbReference>
<evidence type="ECO:0000259" key="1">
    <source>
        <dbReference type="PROSITE" id="PS51750"/>
    </source>
</evidence>
<reference evidence="2 3" key="1">
    <citation type="submission" date="2019-03" db="EMBL/GenBank/DDBJ databases">
        <title>Single cell metagenomics reveals metabolic interactions within the superorganism composed of flagellate Streblomastix strix and complex community of Bacteroidetes bacteria on its surface.</title>
        <authorList>
            <person name="Treitli S.C."/>
            <person name="Kolisko M."/>
            <person name="Husnik F."/>
            <person name="Keeling P."/>
            <person name="Hampl V."/>
        </authorList>
    </citation>
    <scope>NUCLEOTIDE SEQUENCE [LARGE SCALE GENOMIC DNA]</scope>
    <source>
        <strain evidence="2">St1</strain>
    </source>
</reference>
<dbReference type="AlphaFoldDB" id="A0A5M8P4I2"/>
<protein>
    <recommendedName>
        <fullName evidence="1">Bro-N domain-containing protein</fullName>
    </recommendedName>
</protein>
<name>A0A5M8P4I2_9BACT</name>
<dbReference type="InterPro" id="IPR003497">
    <property type="entry name" value="BRO_N_domain"/>
</dbReference>
<dbReference type="EMBL" id="SNRX01000003">
    <property type="protein sequence ID" value="KAA6303140.1"/>
    <property type="molecule type" value="Genomic_DNA"/>
</dbReference>
<dbReference type="PANTHER" id="PTHR36180">
    <property type="entry name" value="DNA-BINDING PROTEIN-RELATED-RELATED"/>
    <property type="match status" value="1"/>
</dbReference>